<comment type="subunit">
    <text evidence="18">Homotrimer.</text>
</comment>
<feature type="binding site" evidence="18">
    <location>
        <position position="157"/>
    </location>
    <ligand>
        <name>UDP-N-acetyl-alpha-D-glucosamine</name>
        <dbReference type="ChEBI" id="CHEBI:57705"/>
    </ligand>
</feature>
<keyword evidence="4 18" id="KW-0963">Cytoplasm</keyword>
<feature type="binding site" evidence="18">
    <location>
        <position position="425"/>
    </location>
    <ligand>
        <name>acetyl-CoA</name>
        <dbReference type="ChEBI" id="CHEBI:57288"/>
    </ligand>
</feature>
<keyword evidence="5 18" id="KW-0808">Transferase</keyword>
<feature type="region of interest" description="Pyrophosphorylase" evidence="18">
    <location>
        <begin position="1"/>
        <end position="232"/>
    </location>
</feature>
<evidence type="ECO:0000256" key="7">
    <source>
        <dbReference type="ARBA" id="ARBA00022723"/>
    </source>
</evidence>
<dbReference type="CDD" id="cd03353">
    <property type="entry name" value="LbH_GlmU_C"/>
    <property type="match status" value="1"/>
</dbReference>
<evidence type="ECO:0000256" key="11">
    <source>
        <dbReference type="ARBA" id="ARBA00022984"/>
    </source>
</evidence>
<keyword evidence="7 18" id="KW-0479">Metal-binding</keyword>
<keyword evidence="14 18" id="KW-0961">Cell wall biogenesis/degradation</keyword>
<evidence type="ECO:0000259" key="20">
    <source>
        <dbReference type="Pfam" id="PF25087"/>
    </source>
</evidence>
<dbReference type="Gene3D" id="3.90.550.10">
    <property type="entry name" value="Spore Coat Polysaccharide Biosynthesis Protein SpsA, Chain A"/>
    <property type="match status" value="1"/>
</dbReference>
<comment type="cofactor">
    <cofactor evidence="18">
        <name>Mg(2+)</name>
        <dbReference type="ChEBI" id="CHEBI:18420"/>
    </cofactor>
    <text evidence="18">Binds 1 Mg(2+) ion per subunit.</text>
</comment>
<sequence>MNVSIILAAGEGTRMKSDMPKVLHKVAGKAILSYVVDNCIANAMDKTVVIVGHKKADVMDYFKDAPLTFIEQAMGEGVPYGTGYAVYCAIDEFSDEDKVYILTGDTPLFKEETIARFRAYVESHDFDACVLTAVVSDPFGYGRIIRDQDSTIAGIVEEKDATDKEKAITEVNTGIFAFTGRALKENIGNLSSNNNQSELYLTDVIQMLKDDGKKVGGFTICDEEEMLGVNSRVQLAACEKIMRRRINKYHMENGVTFLDDASTLIDSGVKIGRDTILGPSIHLVGETTIGEGCVIQGASRIVDSTVADGAVIDSSVVEKSVVGSGVTMGPYAHLRPNCVLEENVHIGNFVEVKNSHIGKGTKAGHLAYIGDGDVGENVNISCGVIFCNYNGKEKFRTTIGDNAFIGSNVNLVAPIAIGEGAFIAAGSTVSKNVEDGSLAVERSEQRMIPGWNRRKDS</sequence>
<keyword evidence="9 18" id="KW-0460">Magnesium</keyword>
<dbReference type="GO" id="GO:0019134">
    <property type="term" value="F:glucosamine-1-phosphate N-acetyltransferase activity"/>
    <property type="evidence" value="ECO:0007669"/>
    <property type="project" value="UniProtKB-EC"/>
</dbReference>
<keyword evidence="13 18" id="KW-0012">Acyltransferase</keyword>
<comment type="pathway">
    <text evidence="18">Bacterial outer membrane biogenesis; LPS lipid A biosynthesis.</text>
</comment>
<evidence type="ECO:0000256" key="6">
    <source>
        <dbReference type="ARBA" id="ARBA00022695"/>
    </source>
</evidence>
<feature type="binding site" evidence="18">
    <location>
        <position position="353"/>
    </location>
    <ligand>
        <name>UDP-N-acetyl-alpha-D-glucosamine</name>
        <dbReference type="ChEBI" id="CHEBI:57705"/>
    </ligand>
</feature>
<feature type="binding site" evidence="18">
    <location>
        <position position="230"/>
    </location>
    <ligand>
        <name>UDP-N-acetyl-alpha-D-glucosamine</name>
        <dbReference type="ChEBI" id="CHEBI:57705"/>
    </ligand>
</feature>
<comment type="caution">
    <text evidence="21">The sequence shown here is derived from an EMBL/GenBank/DDBJ whole genome shotgun (WGS) entry which is preliminary data.</text>
</comment>
<feature type="binding site" evidence="18">
    <location>
        <position position="335"/>
    </location>
    <ligand>
        <name>UDP-N-acetyl-alpha-D-glucosamine</name>
        <dbReference type="ChEBI" id="CHEBI:57705"/>
    </ligand>
</feature>
<keyword evidence="22" id="KW-1185">Reference proteome</keyword>
<dbReference type="Proteomes" id="UP001481872">
    <property type="component" value="Unassembled WGS sequence"/>
</dbReference>
<evidence type="ECO:0000259" key="19">
    <source>
        <dbReference type="Pfam" id="PF12804"/>
    </source>
</evidence>
<dbReference type="Pfam" id="PF25087">
    <property type="entry name" value="GMPPB_C"/>
    <property type="match status" value="1"/>
</dbReference>
<evidence type="ECO:0000256" key="10">
    <source>
        <dbReference type="ARBA" id="ARBA00022960"/>
    </source>
</evidence>
<dbReference type="InterPro" id="IPR018357">
    <property type="entry name" value="Hexapep_transf_CS"/>
</dbReference>
<dbReference type="NCBIfam" id="TIGR01173">
    <property type="entry name" value="glmU"/>
    <property type="match status" value="1"/>
</dbReference>
<feature type="binding site" evidence="18">
    <location>
        <position position="442"/>
    </location>
    <ligand>
        <name>acetyl-CoA</name>
        <dbReference type="ChEBI" id="CHEBI:57288"/>
    </ligand>
</feature>
<name>A0ABV1J6J7_9FIRM</name>
<evidence type="ECO:0000256" key="9">
    <source>
        <dbReference type="ARBA" id="ARBA00022842"/>
    </source>
</evidence>
<keyword evidence="10 18" id="KW-0133">Cell shape</keyword>
<evidence type="ECO:0000256" key="17">
    <source>
        <dbReference type="ARBA" id="ARBA00049628"/>
    </source>
</evidence>
<dbReference type="EC" id="2.3.1.157" evidence="18"/>
<dbReference type="SUPFAM" id="SSF51161">
    <property type="entry name" value="Trimeric LpxA-like enzymes"/>
    <property type="match status" value="1"/>
</dbReference>
<dbReference type="InterPro" id="IPR011004">
    <property type="entry name" value="Trimer_LpxA-like_sf"/>
</dbReference>
<gene>
    <name evidence="18 21" type="primary">glmU</name>
    <name evidence="21" type="ORF">AAA081_05820</name>
</gene>
<dbReference type="EC" id="2.7.7.23" evidence="18"/>
<feature type="binding site" evidence="18">
    <location>
        <begin position="81"/>
        <end position="82"/>
    </location>
    <ligand>
        <name>UDP-N-acetyl-alpha-D-glucosamine</name>
        <dbReference type="ChEBI" id="CHEBI:57705"/>
    </ligand>
</feature>
<comment type="catalytic activity">
    <reaction evidence="15 18">
        <text>alpha-D-glucosamine 1-phosphate + acetyl-CoA = N-acetyl-alpha-D-glucosamine 1-phosphate + CoA + H(+)</text>
        <dbReference type="Rhea" id="RHEA:13725"/>
        <dbReference type="ChEBI" id="CHEBI:15378"/>
        <dbReference type="ChEBI" id="CHEBI:57287"/>
        <dbReference type="ChEBI" id="CHEBI:57288"/>
        <dbReference type="ChEBI" id="CHEBI:57776"/>
        <dbReference type="ChEBI" id="CHEBI:58516"/>
        <dbReference type="EC" id="2.3.1.157"/>
    </reaction>
</comment>
<evidence type="ECO:0000256" key="1">
    <source>
        <dbReference type="ARBA" id="ARBA00004496"/>
    </source>
</evidence>
<dbReference type="CDD" id="cd02540">
    <property type="entry name" value="GT2_GlmU_N_bac"/>
    <property type="match status" value="1"/>
</dbReference>
<dbReference type="InterPro" id="IPR038009">
    <property type="entry name" value="GlmU_C_LbH"/>
</dbReference>
<reference evidence="21 22" key="1">
    <citation type="submission" date="2024-04" db="EMBL/GenBank/DDBJ databases">
        <title>Human intestinal bacterial collection.</title>
        <authorList>
            <person name="Pauvert C."/>
            <person name="Hitch T.C.A."/>
            <person name="Clavel T."/>
        </authorList>
    </citation>
    <scope>NUCLEOTIDE SEQUENCE [LARGE SCALE GENOMIC DNA]</scope>
    <source>
        <strain evidence="21 22">CLA-SR-H026</strain>
    </source>
</reference>
<dbReference type="SUPFAM" id="SSF53448">
    <property type="entry name" value="Nucleotide-diphospho-sugar transferases"/>
    <property type="match status" value="1"/>
</dbReference>
<feature type="domain" description="MobA-like NTP transferase" evidence="19">
    <location>
        <begin position="5"/>
        <end position="133"/>
    </location>
</feature>
<dbReference type="InterPro" id="IPR056729">
    <property type="entry name" value="GMPPB_C"/>
</dbReference>
<dbReference type="EMBL" id="JBBNPS010000014">
    <property type="protein sequence ID" value="MEQ3353818.1"/>
    <property type="molecule type" value="Genomic_DNA"/>
</dbReference>
<evidence type="ECO:0000256" key="4">
    <source>
        <dbReference type="ARBA" id="ARBA00022490"/>
    </source>
</evidence>
<keyword evidence="11 18" id="KW-0573">Peptidoglycan synthesis</keyword>
<dbReference type="Pfam" id="PF00132">
    <property type="entry name" value="Hexapep"/>
    <property type="match status" value="1"/>
</dbReference>
<feature type="domain" description="Mannose-1-phosphate guanyltransferase C-terminal" evidence="20">
    <location>
        <begin position="263"/>
        <end position="357"/>
    </location>
</feature>
<comment type="similarity">
    <text evidence="3 18">In the N-terminal section; belongs to the N-acetylglucosamine-1-phosphate uridyltransferase family.</text>
</comment>
<keyword evidence="6 18" id="KW-0548">Nucleotidyltransferase</keyword>
<dbReference type="GO" id="GO:0003977">
    <property type="term" value="F:UDP-N-acetylglucosamine diphosphorylase activity"/>
    <property type="evidence" value="ECO:0007669"/>
    <property type="project" value="UniProtKB-EC"/>
</dbReference>
<evidence type="ECO:0000256" key="13">
    <source>
        <dbReference type="ARBA" id="ARBA00023315"/>
    </source>
</evidence>
<dbReference type="InterPro" id="IPR005882">
    <property type="entry name" value="Bifunctional_GlmU"/>
</dbReference>
<organism evidence="21 22">
    <name type="scientific">Aedoeadaptatus acetigenes</name>
    <dbReference type="NCBI Taxonomy" id="2981723"/>
    <lineage>
        <taxon>Bacteria</taxon>
        <taxon>Bacillati</taxon>
        <taxon>Bacillota</taxon>
        <taxon>Tissierellia</taxon>
        <taxon>Tissierellales</taxon>
        <taxon>Peptoniphilaceae</taxon>
        <taxon>Aedoeadaptatus</taxon>
    </lineage>
</organism>
<feature type="binding site" evidence="18">
    <location>
        <position position="230"/>
    </location>
    <ligand>
        <name>Mg(2+)</name>
        <dbReference type="ChEBI" id="CHEBI:18420"/>
    </ligand>
</feature>
<dbReference type="InterPro" id="IPR029044">
    <property type="entry name" value="Nucleotide-diphossugar_trans"/>
</dbReference>
<evidence type="ECO:0000256" key="14">
    <source>
        <dbReference type="ARBA" id="ARBA00023316"/>
    </source>
</evidence>
<comment type="subcellular location">
    <subcellularLocation>
        <location evidence="1 18">Cytoplasm</location>
    </subcellularLocation>
</comment>
<keyword evidence="12 18" id="KW-0511">Multifunctional enzyme</keyword>
<feature type="binding site" evidence="18">
    <location>
        <position position="21"/>
    </location>
    <ligand>
        <name>UDP-N-acetyl-alpha-D-glucosamine</name>
        <dbReference type="ChEBI" id="CHEBI:57705"/>
    </ligand>
</feature>
<evidence type="ECO:0000256" key="12">
    <source>
        <dbReference type="ARBA" id="ARBA00023268"/>
    </source>
</evidence>
<feature type="region of interest" description="N-acetyltransferase" evidence="18">
    <location>
        <begin position="254"/>
        <end position="457"/>
    </location>
</feature>
<evidence type="ECO:0000313" key="22">
    <source>
        <dbReference type="Proteomes" id="UP001481872"/>
    </source>
</evidence>
<comment type="caution">
    <text evidence="18">Lacks conserved residue(s) required for the propagation of feature annotation.</text>
</comment>
<evidence type="ECO:0000313" key="21">
    <source>
        <dbReference type="EMBL" id="MEQ3353818.1"/>
    </source>
</evidence>
<dbReference type="PANTHER" id="PTHR43584">
    <property type="entry name" value="NUCLEOTIDYL TRANSFERASE"/>
    <property type="match status" value="1"/>
</dbReference>
<keyword evidence="8 18" id="KW-0677">Repeat</keyword>
<dbReference type="NCBIfam" id="NF010934">
    <property type="entry name" value="PRK14354.1"/>
    <property type="match status" value="1"/>
</dbReference>
<feature type="binding site" evidence="18">
    <location>
        <begin position="388"/>
        <end position="389"/>
    </location>
    <ligand>
        <name>acetyl-CoA</name>
        <dbReference type="ChEBI" id="CHEBI:57288"/>
    </ligand>
</feature>
<dbReference type="RefSeq" id="WP_349054091.1">
    <property type="nucleotide sequence ID" value="NZ_JBBNPS010000014.1"/>
</dbReference>
<feature type="region of interest" description="Linker" evidence="18">
    <location>
        <begin position="233"/>
        <end position="253"/>
    </location>
</feature>
<dbReference type="PANTHER" id="PTHR43584:SF3">
    <property type="entry name" value="BIFUNCTIONAL PROTEIN GLMU"/>
    <property type="match status" value="1"/>
</dbReference>
<evidence type="ECO:0000256" key="5">
    <source>
        <dbReference type="ARBA" id="ARBA00022679"/>
    </source>
</evidence>
<comment type="pathway">
    <text evidence="18">Nucleotide-sugar biosynthesis; UDP-N-acetyl-alpha-D-glucosamine biosynthesis; UDP-N-acetyl-alpha-D-glucosamine from N-acetyl-alpha-D-glucosamine 1-phosphate: step 1/1.</text>
</comment>
<comment type="catalytic activity">
    <reaction evidence="16 18">
        <text>N-acetyl-alpha-D-glucosamine 1-phosphate + UTP + H(+) = UDP-N-acetyl-alpha-D-glucosamine + diphosphate</text>
        <dbReference type="Rhea" id="RHEA:13509"/>
        <dbReference type="ChEBI" id="CHEBI:15378"/>
        <dbReference type="ChEBI" id="CHEBI:33019"/>
        <dbReference type="ChEBI" id="CHEBI:46398"/>
        <dbReference type="ChEBI" id="CHEBI:57705"/>
        <dbReference type="ChEBI" id="CHEBI:57776"/>
        <dbReference type="EC" id="2.7.7.23"/>
    </reaction>
</comment>
<proteinExistence type="inferred from homology"/>
<feature type="binding site" evidence="18">
    <location>
        <position position="142"/>
    </location>
    <ligand>
        <name>UDP-N-acetyl-alpha-D-glucosamine</name>
        <dbReference type="ChEBI" id="CHEBI:57705"/>
    </ligand>
</feature>
<dbReference type="HAMAP" id="MF_01631">
    <property type="entry name" value="GlmU"/>
    <property type="match status" value="1"/>
</dbReference>
<evidence type="ECO:0000256" key="15">
    <source>
        <dbReference type="ARBA" id="ARBA00048247"/>
    </source>
</evidence>
<protein>
    <recommendedName>
        <fullName evidence="18">Bifunctional protein GlmU</fullName>
    </recommendedName>
    <domain>
        <recommendedName>
            <fullName evidence="18">UDP-N-acetylglucosamine pyrophosphorylase</fullName>
            <ecNumber evidence="18">2.7.7.23</ecNumber>
        </recommendedName>
        <alternativeName>
            <fullName evidence="18">N-acetylglucosamine-1-phosphate uridyltransferase</fullName>
        </alternativeName>
    </domain>
    <domain>
        <recommendedName>
            <fullName evidence="18">Glucosamine-1-phosphate N-acetyltransferase</fullName>
            <ecNumber evidence="18">2.3.1.157</ecNumber>
        </recommendedName>
    </domain>
</protein>
<feature type="binding site" evidence="18">
    <location>
        <position position="172"/>
    </location>
    <ligand>
        <name>UDP-N-acetyl-alpha-D-glucosamine</name>
        <dbReference type="ChEBI" id="CHEBI:57705"/>
    </ligand>
</feature>
<evidence type="ECO:0000256" key="8">
    <source>
        <dbReference type="ARBA" id="ARBA00022737"/>
    </source>
</evidence>
<comment type="similarity">
    <text evidence="2 18">In the C-terminal section; belongs to the transferase hexapeptide repeat family.</text>
</comment>
<dbReference type="Pfam" id="PF12804">
    <property type="entry name" value="NTP_transf_3"/>
    <property type="match status" value="1"/>
</dbReference>
<dbReference type="InterPro" id="IPR001451">
    <property type="entry name" value="Hexapep"/>
</dbReference>
<evidence type="ECO:0000256" key="18">
    <source>
        <dbReference type="HAMAP-Rule" id="MF_01631"/>
    </source>
</evidence>
<feature type="binding site" evidence="18">
    <location>
        <position position="368"/>
    </location>
    <ligand>
        <name>UDP-N-acetyl-alpha-D-glucosamine</name>
        <dbReference type="ChEBI" id="CHEBI:57705"/>
    </ligand>
</feature>
<dbReference type="InterPro" id="IPR025877">
    <property type="entry name" value="MobA-like_NTP_Trfase"/>
</dbReference>
<dbReference type="PROSITE" id="PS00101">
    <property type="entry name" value="HEXAPEP_TRANSFERASES"/>
    <property type="match status" value="1"/>
</dbReference>
<feature type="binding site" evidence="18">
    <location>
        <begin position="7"/>
        <end position="10"/>
    </location>
    <ligand>
        <name>UDP-N-acetyl-alpha-D-glucosamine</name>
        <dbReference type="ChEBI" id="CHEBI:57705"/>
    </ligand>
</feature>
<comment type="pathway">
    <text evidence="18">Nucleotide-sugar biosynthesis; UDP-N-acetyl-alpha-D-glucosamine biosynthesis; N-acetyl-alpha-D-glucosamine 1-phosphate from alpha-D-glucosamine 6-phosphate (route II): step 2/2.</text>
</comment>
<dbReference type="InterPro" id="IPR050065">
    <property type="entry name" value="GlmU-like"/>
</dbReference>
<evidence type="ECO:0000256" key="2">
    <source>
        <dbReference type="ARBA" id="ARBA00007707"/>
    </source>
</evidence>
<feature type="binding site" evidence="18">
    <location>
        <position position="105"/>
    </location>
    <ligand>
        <name>Mg(2+)</name>
        <dbReference type="ChEBI" id="CHEBI:18420"/>
    </ligand>
</feature>
<feature type="active site" description="Proton acceptor" evidence="18">
    <location>
        <position position="365"/>
    </location>
</feature>
<feature type="binding site" evidence="18">
    <location>
        <position position="379"/>
    </location>
    <ligand>
        <name>UDP-N-acetyl-alpha-D-glucosamine</name>
        <dbReference type="ChEBI" id="CHEBI:57705"/>
    </ligand>
</feature>
<dbReference type="Gene3D" id="2.160.10.10">
    <property type="entry name" value="Hexapeptide repeat proteins"/>
    <property type="match status" value="1"/>
</dbReference>
<evidence type="ECO:0000256" key="3">
    <source>
        <dbReference type="ARBA" id="ARBA00007947"/>
    </source>
</evidence>
<feature type="binding site" evidence="18">
    <location>
        <position position="407"/>
    </location>
    <ligand>
        <name>acetyl-CoA</name>
        <dbReference type="ChEBI" id="CHEBI:57288"/>
    </ligand>
</feature>
<comment type="function">
    <text evidence="17 18">Catalyzes the last two sequential reactions in the de novo biosynthetic pathway for UDP-N-acetylglucosamine (UDP-GlcNAc). The C-terminal domain catalyzes the transfer of acetyl group from acetyl coenzyme A to glucosamine-1-phosphate (GlcN-1-P) to produce N-acetylglucosamine-1-phosphate (GlcNAc-1-P), which is converted into UDP-GlcNAc by the transfer of uridine 5-monophosphate (from uridine 5-triphosphate), a reaction catalyzed by the N-terminal domain.</text>
</comment>
<evidence type="ECO:0000256" key="16">
    <source>
        <dbReference type="ARBA" id="ARBA00048493"/>
    </source>
</evidence>
<accession>A0ABV1J6J7</accession>